<comment type="cofactor">
    <cofactor evidence="1">
        <name>heme</name>
        <dbReference type="ChEBI" id="CHEBI:30413"/>
    </cofactor>
</comment>
<evidence type="ECO:0000256" key="5">
    <source>
        <dbReference type="ARBA" id="ARBA00023002"/>
    </source>
</evidence>
<keyword evidence="6" id="KW-0408">Iron</keyword>
<proteinExistence type="inferred from homology"/>
<dbReference type="InterPro" id="IPR051996">
    <property type="entry name" value="Cytochrome_P450_78A"/>
</dbReference>
<dbReference type="EMBL" id="JACEIK010002934">
    <property type="protein sequence ID" value="MCD9639514.1"/>
    <property type="molecule type" value="Genomic_DNA"/>
</dbReference>
<dbReference type="Pfam" id="PF00067">
    <property type="entry name" value="p450"/>
    <property type="match status" value="1"/>
</dbReference>
<comment type="similarity">
    <text evidence="2">Belongs to the cytochrome P450 family.</text>
</comment>
<evidence type="ECO:0000256" key="7">
    <source>
        <dbReference type="ARBA" id="ARBA00023033"/>
    </source>
</evidence>
<keyword evidence="9" id="KW-1185">Reference proteome</keyword>
<keyword evidence="5" id="KW-0560">Oxidoreductase</keyword>
<evidence type="ECO:0008006" key="10">
    <source>
        <dbReference type="Google" id="ProtNLM"/>
    </source>
</evidence>
<dbReference type="SUPFAM" id="SSF48264">
    <property type="entry name" value="Cytochrome P450"/>
    <property type="match status" value="1"/>
</dbReference>
<sequence>MKVNLNTGCNEAALIVLEKGVVVQKATIPTAICRTGRRLSETLEPNATMHALLLLAKLSNALKAESPVKESAYELLFHRAMGFAPYGEYWRNLRRISATHLFSPKRIACFGDFRREIGTRMVTEIASLMETDGHVMVKRVLHFGSLNNVMRTVFGKSYDFNEKRWASWSIW</sequence>
<dbReference type="PANTHER" id="PTHR47946:SF14">
    <property type="entry name" value="CYTOCHROME P450 FAMILY PROTEIN"/>
    <property type="match status" value="1"/>
</dbReference>
<comment type="caution">
    <text evidence="8">The sequence shown here is derived from an EMBL/GenBank/DDBJ whole genome shotgun (WGS) entry which is preliminary data.</text>
</comment>
<evidence type="ECO:0000313" key="8">
    <source>
        <dbReference type="EMBL" id="MCD9639514.1"/>
    </source>
</evidence>
<accession>A0ABS8UYK7</accession>
<dbReference type="Proteomes" id="UP000823775">
    <property type="component" value="Unassembled WGS sequence"/>
</dbReference>
<name>A0ABS8UYK7_DATST</name>
<dbReference type="InterPro" id="IPR001128">
    <property type="entry name" value="Cyt_P450"/>
</dbReference>
<protein>
    <recommendedName>
        <fullName evidence="10">Cytochrome P450</fullName>
    </recommendedName>
</protein>
<evidence type="ECO:0000256" key="3">
    <source>
        <dbReference type="ARBA" id="ARBA00022617"/>
    </source>
</evidence>
<evidence type="ECO:0000256" key="6">
    <source>
        <dbReference type="ARBA" id="ARBA00023004"/>
    </source>
</evidence>
<dbReference type="Gene3D" id="1.10.630.10">
    <property type="entry name" value="Cytochrome P450"/>
    <property type="match status" value="1"/>
</dbReference>
<dbReference type="PANTHER" id="PTHR47946">
    <property type="entry name" value="CYTOCHROME P450 78A7-RELATED"/>
    <property type="match status" value="1"/>
</dbReference>
<evidence type="ECO:0000256" key="2">
    <source>
        <dbReference type="ARBA" id="ARBA00010617"/>
    </source>
</evidence>
<evidence type="ECO:0000256" key="1">
    <source>
        <dbReference type="ARBA" id="ARBA00001971"/>
    </source>
</evidence>
<evidence type="ECO:0000256" key="4">
    <source>
        <dbReference type="ARBA" id="ARBA00022723"/>
    </source>
</evidence>
<dbReference type="InterPro" id="IPR036396">
    <property type="entry name" value="Cyt_P450_sf"/>
</dbReference>
<keyword evidence="3" id="KW-0349">Heme</keyword>
<organism evidence="8 9">
    <name type="scientific">Datura stramonium</name>
    <name type="common">Jimsonweed</name>
    <name type="synonym">Common thornapple</name>
    <dbReference type="NCBI Taxonomy" id="4076"/>
    <lineage>
        <taxon>Eukaryota</taxon>
        <taxon>Viridiplantae</taxon>
        <taxon>Streptophyta</taxon>
        <taxon>Embryophyta</taxon>
        <taxon>Tracheophyta</taxon>
        <taxon>Spermatophyta</taxon>
        <taxon>Magnoliopsida</taxon>
        <taxon>eudicotyledons</taxon>
        <taxon>Gunneridae</taxon>
        <taxon>Pentapetalae</taxon>
        <taxon>asterids</taxon>
        <taxon>lamiids</taxon>
        <taxon>Solanales</taxon>
        <taxon>Solanaceae</taxon>
        <taxon>Solanoideae</taxon>
        <taxon>Datureae</taxon>
        <taxon>Datura</taxon>
    </lineage>
</organism>
<reference evidence="8 9" key="1">
    <citation type="journal article" date="2021" name="BMC Genomics">
        <title>Datura genome reveals duplications of psychoactive alkaloid biosynthetic genes and high mutation rate following tissue culture.</title>
        <authorList>
            <person name="Rajewski A."/>
            <person name="Carter-House D."/>
            <person name="Stajich J."/>
            <person name="Litt A."/>
        </authorList>
    </citation>
    <scope>NUCLEOTIDE SEQUENCE [LARGE SCALE GENOMIC DNA]</scope>
    <source>
        <strain evidence="8">AR-01</strain>
    </source>
</reference>
<gene>
    <name evidence="8" type="ORF">HAX54_024096</name>
</gene>
<keyword evidence="7" id="KW-0503">Monooxygenase</keyword>
<evidence type="ECO:0000313" key="9">
    <source>
        <dbReference type="Proteomes" id="UP000823775"/>
    </source>
</evidence>
<keyword evidence="4" id="KW-0479">Metal-binding</keyword>